<organism evidence="1 2">
    <name type="scientific">Yanghanlia caeni</name>
    <dbReference type="NCBI Taxonomy" id="3064283"/>
    <lineage>
        <taxon>Bacteria</taxon>
        <taxon>Pseudomonadati</taxon>
        <taxon>Pseudomonadota</taxon>
        <taxon>Betaproteobacteria</taxon>
        <taxon>Burkholderiales</taxon>
        <taxon>Alcaligenaceae</taxon>
        <taxon>Yanghanlia</taxon>
    </lineage>
</organism>
<sequence length="62" mass="6795">MAFRLEDVKDGFVIYLQGLECPNRHTWNMGNEASISPALLNACASRLSGSAEKQNATRLKVA</sequence>
<comment type="caution">
    <text evidence="1">The sequence shown here is derived from an EMBL/GenBank/DDBJ whole genome shotgun (WGS) entry which is preliminary data.</text>
</comment>
<dbReference type="EMBL" id="JAUZQE010000003">
    <property type="protein sequence ID" value="MDR4124697.1"/>
    <property type="molecule type" value="Genomic_DNA"/>
</dbReference>
<name>A0ABU1D2N7_9BURK</name>
<evidence type="ECO:0000313" key="2">
    <source>
        <dbReference type="Proteomes" id="UP001232156"/>
    </source>
</evidence>
<gene>
    <name evidence="1" type="ORF">Q8947_01705</name>
</gene>
<dbReference type="RefSeq" id="WP_347286300.1">
    <property type="nucleotide sequence ID" value="NZ_JAUZQE010000003.1"/>
</dbReference>
<keyword evidence="2" id="KW-1185">Reference proteome</keyword>
<proteinExistence type="predicted"/>
<dbReference type="Proteomes" id="UP001232156">
    <property type="component" value="Unassembled WGS sequence"/>
</dbReference>
<accession>A0ABU1D2N7</accession>
<evidence type="ECO:0000313" key="1">
    <source>
        <dbReference type="EMBL" id="MDR4124697.1"/>
    </source>
</evidence>
<protein>
    <submittedName>
        <fullName evidence="1">Uncharacterized protein</fullName>
    </submittedName>
</protein>
<reference evidence="1 2" key="1">
    <citation type="submission" date="2023-08" db="EMBL/GenBank/DDBJ databases">
        <title>Alcaligenaceae gen. nov., a novel taxon isolated from the sludge of Yixing Pesticide Factory.</title>
        <authorList>
            <person name="Ruan L."/>
        </authorList>
    </citation>
    <scope>NUCLEOTIDE SEQUENCE [LARGE SCALE GENOMIC DNA]</scope>
    <source>
        <strain evidence="1 2">LG-2</strain>
    </source>
</reference>